<keyword evidence="2" id="KW-1185">Reference proteome</keyword>
<gene>
    <name evidence="1" type="ORF">K3G42_006695</name>
</gene>
<dbReference type="EMBL" id="CM037621">
    <property type="protein sequence ID" value="KAH8001418.1"/>
    <property type="molecule type" value="Genomic_DNA"/>
</dbReference>
<proteinExistence type="predicted"/>
<reference evidence="1" key="1">
    <citation type="submission" date="2021-08" db="EMBL/GenBank/DDBJ databases">
        <title>The first chromosome-level gecko genome reveals the dynamic sex chromosomes of Neotropical dwarf geckos (Sphaerodactylidae: Sphaerodactylus).</title>
        <authorList>
            <person name="Pinto B.J."/>
            <person name="Keating S.E."/>
            <person name="Gamble T."/>
        </authorList>
    </citation>
    <scope>NUCLEOTIDE SEQUENCE</scope>
    <source>
        <strain evidence="1">TG3544</strain>
    </source>
</reference>
<name>A0ACB8F8U7_9SAUR</name>
<evidence type="ECO:0000313" key="2">
    <source>
        <dbReference type="Proteomes" id="UP000827872"/>
    </source>
</evidence>
<accession>A0ACB8F8U7</accession>
<comment type="caution">
    <text evidence="1">The sequence shown here is derived from an EMBL/GenBank/DDBJ whole genome shotgun (WGS) entry which is preliminary data.</text>
</comment>
<protein>
    <submittedName>
        <fullName evidence="1">Uncharacterized protein</fullName>
    </submittedName>
</protein>
<organism evidence="1 2">
    <name type="scientific">Sphaerodactylus townsendi</name>
    <dbReference type="NCBI Taxonomy" id="933632"/>
    <lineage>
        <taxon>Eukaryota</taxon>
        <taxon>Metazoa</taxon>
        <taxon>Chordata</taxon>
        <taxon>Craniata</taxon>
        <taxon>Vertebrata</taxon>
        <taxon>Euteleostomi</taxon>
        <taxon>Lepidosauria</taxon>
        <taxon>Squamata</taxon>
        <taxon>Bifurcata</taxon>
        <taxon>Gekkota</taxon>
        <taxon>Sphaerodactylidae</taxon>
        <taxon>Sphaerodactylus</taxon>
    </lineage>
</organism>
<dbReference type="Proteomes" id="UP000827872">
    <property type="component" value="Linkage Group LG08"/>
</dbReference>
<sequence length="135" mass="15163">MQEGREEASGGVFRKAANKKHQDLKGLEPTPSFKAWAFPADTGDGKKYRGLAASRVPPKRVMSGFFLIFQQEAILRYNVAYAKKWDFTALTDFCDKATTKCTSGKRADEIIHVPNTKRQSFSIMNPNLILVSKTF</sequence>
<evidence type="ECO:0000313" key="1">
    <source>
        <dbReference type="EMBL" id="KAH8001418.1"/>
    </source>
</evidence>